<evidence type="ECO:0000256" key="4">
    <source>
        <dbReference type="ARBA" id="ARBA00023136"/>
    </source>
</evidence>
<keyword evidence="3 7" id="KW-1133">Transmembrane helix</keyword>
<dbReference type="GeneID" id="54290973"/>
<keyword evidence="4 7" id="KW-0472">Membrane</keyword>
<feature type="transmembrane region" description="Helical" evidence="7">
    <location>
        <begin position="189"/>
        <end position="208"/>
    </location>
</feature>
<gene>
    <name evidence="9" type="ORF">BU24DRAFT_488821</name>
</gene>
<proteinExistence type="inferred from homology"/>
<dbReference type="EMBL" id="ML978067">
    <property type="protein sequence ID" value="KAF2018748.1"/>
    <property type="molecule type" value="Genomic_DNA"/>
</dbReference>
<dbReference type="AlphaFoldDB" id="A0A6A5XZM3"/>
<dbReference type="PANTHER" id="PTHR33048:SF123">
    <property type="entry name" value="INTEGRAL MEMBRANE PROTEIN"/>
    <property type="match status" value="1"/>
</dbReference>
<organism evidence="9 10">
    <name type="scientific">Aaosphaeria arxii CBS 175.79</name>
    <dbReference type="NCBI Taxonomy" id="1450172"/>
    <lineage>
        <taxon>Eukaryota</taxon>
        <taxon>Fungi</taxon>
        <taxon>Dikarya</taxon>
        <taxon>Ascomycota</taxon>
        <taxon>Pezizomycotina</taxon>
        <taxon>Dothideomycetes</taxon>
        <taxon>Pleosporomycetidae</taxon>
        <taxon>Pleosporales</taxon>
        <taxon>Pleosporales incertae sedis</taxon>
        <taxon>Aaosphaeria</taxon>
    </lineage>
</organism>
<name>A0A6A5XZM3_9PLEO</name>
<comment type="subcellular location">
    <subcellularLocation>
        <location evidence="1">Membrane</location>
        <topology evidence="1">Multi-pass membrane protein</topology>
    </subcellularLocation>
</comment>
<dbReference type="Proteomes" id="UP000799778">
    <property type="component" value="Unassembled WGS sequence"/>
</dbReference>
<evidence type="ECO:0000313" key="10">
    <source>
        <dbReference type="Proteomes" id="UP000799778"/>
    </source>
</evidence>
<evidence type="ECO:0000313" key="9">
    <source>
        <dbReference type="EMBL" id="KAF2018748.1"/>
    </source>
</evidence>
<dbReference type="InterPro" id="IPR049326">
    <property type="entry name" value="Rhodopsin_dom_fungi"/>
</dbReference>
<dbReference type="Pfam" id="PF20684">
    <property type="entry name" value="Fung_rhodopsin"/>
    <property type="match status" value="1"/>
</dbReference>
<reference evidence="9" key="1">
    <citation type="journal article" date="2020" name="Stud. Mycol.">
        <title>101 Dothideomycetes genomes: a test case for predicting lifestyles and emergence of pathogens.</title>
        <authorList>
            <person name="Haridas S."/>
            <person name="Albert R."/>
            <person name="Binder M."/>
            <person name="Bloem J."/>
            <person name="Labutti K."/>
            <person name="Salamov A."/>
            <person name="Andreopoulos B."/>
            <person name="Baker S."/>
            <person name="Barry K."/>
            <person name="Bills G."/>
            <person name="Bluhm B."/>
            <person name="Cannon C."/>
            <person name="Castanera R."/>
            <person name="Culley D."/>
            <person name="Daum C."/>
            <person name="Ezra D."/>
            <person name="Gonzalez J."/>
            <person name="Henrissat B."/>
            <person name="Kuo A."/>
            <person name="Liang C."/>
            <person name="Lipzen A."/>
            <person name="Lutzoni F."/>
            <person name="Magnuson J."/>
            <person name="Mondo S."/>
            <person name="Nolan M."/>
            <person name="Ohm R."/>
            <person name="Pangilinan J."/>
            <person name="Park H.-J."/>
            <person name="Ramirez L."/>
            <person name="Alfaro M."/>
            <person name="Sun H."/>
            <person name="Tritt A."/>
            <person name="Yoshinaga Y."/>
            <person name="Zwiers L.-H."/>
            <person name="Turgeon B."/>
            <person name="Goodwin S."/>
            <person name="Spatafora J."/>
            <person name="Crous P."/>
            <person name="Grigoriev I."/>
        </authorList>
    </citation>
    <scope>NUCLEOTIDE SEQUENCE</scope>
    <source>
        <strain evidence="9">CBS 175.79</strain>
    </source>
</reference>
<feature type="transmembrane region" description="Helical" evidence="7">
    <location>
        <begin position="63"/>
        <end position="81"/>
    </location>
</feature>
<keyword evidence="2 7" id="KW-0812">Transmembrane</keyword>
<evidence type="ECO:0000259" key="8">
    <source>
        <dbReference type="Pfam" id="PF20684"/>
    </source>
</evidence>
<feature type="transmembrane region" description="Helical" evidence="7">
    <location>
        <begin position="135"/>
        <end position="157"/>
    </location>
</feature>
<dbReference type="OrthoDB" id="2496787at2759"/>
<evidence type="ECO:0000256" key="5">
    <source>
        <dbReference type="ARBA" id="ARBA00038359"/>
    </source>
</evidence>
<evidence type="ECO:0000256" key="3">
    <source>
        <dbReference type="ARBA" id="ARBA00022989"/>
    </source>
</evidence>
<sequence length="346" mass="39015">MEAALPPPPGLVPNFSHPPRSLGYGIRAYAAFSAALCSVLISIRLFTRIIILRKLEIDDYTCIFSWVFLVALTVLCQFTVINGAGLHQWNMSIEQFKDLLIYVYVAKVLYLFVLLPIKITIILQLRRFFAPHSYLASYKVLTWLLIISTALAISSLLTDVFQCHPIRKAWEFDIPGKCITSPVVHSYTASVNMATDFAILLLPAYWIWKLKIAVTKRIQISLLFVGGIVACLGSILHLYEARQMVKKADQSYMAGRLFLWCLLEVVGGFISSCLPVHPIFFRAIRAGSIKAVRHDPSSGAFRRNTEEDLIGQSGASSRDPTDSKVRYPDPDAISLHYLQEEDQFRR</sequence>
<evidence type="ECO:0000256" key="6">
    <source>
        <dbReference type="SAM" id="MobiDB-lite"/>
    </source>
</evidence>
<feature type="transmembrane region" description="Helical" evidence="7">
    <location>
        <begin position="28"/>
        <end position="51"/>
    </location>
</feature>
<comment type="similarity">
    <text evidence="5">Belongs to the SAT4 family.</text>
</comment>
<feature type="transmembrane region" description="Helical" evidence="7">
    <location>
        <begin position="257"/>
        <end position="280"/>
    </location>
</feature>
<feature type="region of interest" description="Disordered" evidence="6">
    <location>
        <begin position="309"/>
        <end position="331"/>
    </location>
</feature>
<dbReference type="GO" id="GO:0016020">
    <property type="term" value="C:membrane"/>
    <property type="evidence" value="ECO:0007669"/>
    <property type="project" value="UniProtKB-SubCell"/>
</dbReference>
<protein>
    <recommendedName>
        <fullName evidence="8">Rhodopsin domain-containing protein</fullName>
    </recommendedName>
</protein>
<evidence type="ECO:0000256" key="1">
    <source>
        <dbReference type="ARBA" id="ARBA00004141"/>
    </source>
</evidence>
<feature type="transmembrane region" description="Helical" evidence="7">
    <location>
        <begin position="101"/>
        <end position="123"/>
    </location>
</feature>
<feature type="transmembrane region" description="Helical" evidence="7">
    <location>
        <begin position="220"/>
        <end position="237"/>
    </location>
</feature>
<dbReference type="PANTHER" id="PTHR33048">
    <property type="entry name" value="PTH11-LIKE INTEGRAL MEMBRANE PROTEIN (AFU_ORTHOLOGUE AFUA_5G11245)"/>
    <property type="match status" value="1"/>
</dbReference>
<evidence type="ECO:0000256" key="7">
    <source>
        <dbReference type="SAM" id="Phobius"/>
    </source>
</evidence>
<keyword evidence="10" id="KW-1185">Reference proteome</keyword>
<feature type="compositionally biased region" description="Basic and acidic residues" evidence="6">
    <location>
        <begin position="319"/>
        <end position="329"/>
    </location>
</feature>
<dbReference type="RefSeq" id="XP_033387087.1">
    <property type="nucleotide sequence ID" value="XM_033533576.1"/>
</dbReference>
<evidence type="ECO:0000256" key="2">
    <source>
        <dbReference type="ARBA" id="ARBA00022692"/>
    </source>
</evidence>
<feature type="domain" description="Rhodopsin" evidence="8">
    <location>
        <begin position="43"/>
        <end position="277"/>
    </location>
</feature>
<dbReference type="InterPro" id="IPR052337">
    <property type="entry name" value="SAT4-like"/>
</dbReference>
<accession>A0A6A5XZM3</accession>